<dbReference type="GO" id="GO:0016787">
    <property type="term" value="F:hydrolase activity"/>
    <property type="evidence" value="ECO:0007669"/>
    <property type="project" value="UniProtKB-KW"/>
</dbReference>
<dbReference type="AlphaFoldDB" id="A0A2S4M0X1"/>
<keyword evidence="4" id="KW-1185">Reference proteome</keyword>
<keyword evidence="3" id="KW-0378">Hydrolase</keyword>
<accession>A0A2S4M0X1</accession>
<comment type="similarity">
    <text evidence="1">Belongs to the metallo-dependent hydrolases superfamily.</text>
</comment>
<sequence length="348" mass="38304">MAAPTHVPVRPAWLALRDEAALDPGMPIVDAHHHLWDRPHGQRYLFDELLADMACGHDIRATVFVQSRSMYRPELSEEFRPVGEVEFANGIAAQAASGLYGRRQACAGIVAHADLRLGERLEPVLDALSRAGGSRLRGIRNQTAWHPDPAIASNPVPPEPGVMRDPAFAAGARRLAHHGLVLDVWAYHTQLDEVAALADACPETTIVLDHCGGPLGAGPYRGRRAEVFAQWSDSLAALARRPNLRVKLGGLAMRVGGFDFHEAPLPPSSEQLAEAWSPYILRCIELFEPRRCMFESNFPVDKGMVGYGVLWNGFKRIAATFSAPERAWLFHRTAMEAYRLDLSLTETG</sequence>
<name>A0A2S4M0X1_9HYPH</name>
<dbReference type="InterPro" id="IPR006680">
    <property type="entry name" value="Amidohydro-rel"/>
</dbReference>
<dbReference type="PANTHER" id="PTHR43569:SF1">
    <property type="entry name" value="BLL3371 PROTEIN"/>
    <property type="match status" value="1"/>
</dbReference>
<dbReference type="RefSeq" id="WP_103720166.1">
    <property type="nucleotide sequence ID" value="NZ_PQFZ01000015.1"/>
</dbReference>
<dbReference type="Gene3D" id="3.20.20.140">
    <property type="entry name" value="Metal-dependent hydrolases"/>
    <property type="match status" value="1"/>
</dbReference>
<proteinExistence type="inferred from homology"/>
<organism evidence="3 4">
    <name type="scientific">Bosea psychrotolerans</name>
    <dbReference type="NCBI Taxonomy" id="1871628"/>
    <lineage>
        <taxon>Bacteria</taxon>
        <taxon>Pseudomonadati</taxon>
        <taxon>Pseudomonadota</taxon>
        <taxon>Alphaproteobacteria</taxon>
        <taxon>Hyphomicrobiales</taxon>
        <taxon>Boseaceae</taxon>
        <taxon>Bosea</taxon>
    </lineage>
</organism>
<evidence type="ECO:0000313" key="3">
    <source>
        <dbReference type="EMBL" id="POR48318.1"/>
    </source>
</evidence>
<evidence type="ECO:0000313" key="4">
    <source>
        <dbReference type="Proteomes" id="UP000236919"/>
    </source>
</evidence>
<comment type="caution">
    <text evidence="3">The sequence shown here is derived from an EMBL/GenBank/DDBJ whole genome shotgun (WGS) entry which is preliminary data.</text>
</comment>
<dbReference type="Pfam" id="PF04909">
    <property type="entry name" value="Amidohydro_2"/>
    <property type="match status" value="1"/>
</dbReference>
<evidence type="ECO:0000259" key="2">
    <source>
        <dbReference type="Pfam" id="PF04909"/>
    </source>
</evidence>
<dbReference type="InterPro" id="IPR032466">
    <property type="entry name" value="Metal_Hydrolase"/>
</dbReference>
<dbReference type="PANTHER" id="PTHR43569">
    <property type="entry name" value="AMIDOHYDROLASE"/>
    <property type="match status" value="1"/>
</dbReference>
<feature type="domain" description="Amidohydrolase-related" evidence="2">
    <location>
        <begin position="29"/>
        <end position="340"/>
    </location>
</feature>
<reference evidence="3 4" key="1">
    <citation type="submission" date="2018-01" db="EMBL/GenBank/DDBJ databases">
        <title>Genomic Encyclopedia of Type Strains, Phase III (KMG-III): the genomes of soil and plant-associated and newly described type strains.</title>
        <authorList>
            <person name="Whitman W."/>
        </authorList>
    </citation>
    <scope>NUCLEOTIDE SEQUENCE [LARGE SCALE GENOMIC DNA]</scope>
    <source>
        <strain evidence="3 4">1131</strain>
    </source>
</reference>
<protein>
    <submittedName>
        <fullName evidence="3">Putative TIM-barrel fold metal-dependent hydrolase</fullName>
    </submittedName>
</protein>
<dbReference type="SUPFAM" id="SSF51556">
    <property type="entry name" value="Metallo-dependent hydrolases"/>
    <property type="match status" value="1"/>
</dbReference>
<gene>
    <name evidence="3" type="ORF">CYD53_11566</name>
</gene>
<dbReference type="Proteomes" id="UP000236919">
    <property type="component" value="Unassembled WGS sequence"/>
</dbReference>
<evidence type="ECO:0000256" key="1">
    <source>
        <dbReference type="ARBA" id="ARBA00038310"/>
    </source>
</evidence>
<dbReference type="InterPro" id="IPR052350">
    <property type="entry name" value="Metallo-dep_Lactonases"/>
</dbReference>
<dbReference type="EMBL" id="PQFZ01000015">
    <property type="protein sequence ID" value="POR48318.1"/>
    <property type="molecule type" value="Genomic_DNA"/>
</dbReference>
<dbReference type="OrthoDB" id="9787654at2"/>